<evidence type="ECO:0000256" key="3">
    <source>
        <dbReference type="ARBA" id="ARBA00022801"/>
    </source>
</evidence>
<organism evidence="7 8">
    <name type="scientific">Fluviibacter phosphoraccumulans</name>
    <dbReference type="NCBI Taxonomy" id="1751046"/>
    <lineage>
        <taxon>Bacteria</taxon>
        <taxon>Pseudomonadati</taxon>
        <taxon>Pseudomonadota</taxon>
        <taxon>Betaproteobacteria</taxon>
        <taxon>Rhodocyclales</taxon>
        <taxon>Fluviibacteraceae</taxon>
        <taxon>Fluviibacter</taxon>
    </lineage>
</organism>
<name>A0A679HUU0_9RHOO</name>
<proteinExistence type="inferred from homology"/>
<keyword evidence="2" id="KW-0479">Metal-binding</keyword>
<dbReference type="GO" id="GO:0008237">
    <property type="term" value="F:metallopeptidase activity"/>
    <property type="evidence" value="ECO:0007669"/>
    <property type="project" value="UniProtKB-KW"/>
</dbReference>
<accession>A0A679HUU0</accession>
<dbReference type="PROSITE" id="PS01302">
    <property type="entry name" value="UPF0758"/>
    <property type="match status" value="1"/>
</dbReference>
<dbReference type="InterPro" id="IPR020891">
    <property type="entry name" value="UPF0758_CS"/>
</dbReference>
<keyword evidence="3" id="KW-0378">Hydrolase</keyword>
<dbReference type="Pfam" id="PF04002">
    <property type="entry name" value="RadC"/>
    <property type="match status" value="1"/>
</dbReference>
<comment type="similarity">
    <text evidence="6">Belongs to the UPF0758 family.</text>
</comment>
<dbReference type="InterPro" id="IPR001405">
    <property type="entry name" value="UPF0758"/>
</dbReference>
<dbReference type="PANTHER" id="PTHR30471:SF3">
    <property type="entry name" value="UPF0758 PROTEIN YEES-RELATED"/>
    <property type="match status" value="1"/>
</dbReference>
<dbReference type="PANTHER" id="PTHR30471">
    <property type="entry name" value="DNA REPAIR PROTEIN RADC"/>
    <property type="match status" value="1"/>
</dbReference>
<dbReference type="CDD" id="cd08071">
    <property type="entry name" value="MPN_DUF2466"/>
    <property type="match status" value="1"/>
</dbReference>
<dbReference type="Pfam" id="PF20582">
    <property type="entry name" value="UPF0758_N"/>
    <property type="match status" value="1"/>
</dbReference>
<dbReference type="GO" id="GO:0046872">
    <property type="term" value="F:metal ion binding"/>
    <property type="evidence" value="ECO:0007669"/>
    <property type="project" value="UniProtKB-KW"/>
</dbReference>
<dbReference type="InterPro" id="IPR037518">
    <property type="entry name" value="MPN"/>
</dbReference>
<dbReference type="OrthoDB" id="9804482at2"/>
<evidence type="ECO:0000256" key="4">
    <source>
        <dbReference type="ARBA" id="ARBA00022833"/>
    </source>
</evidence>
<evidence type="ECO:0000256" key="1">
    <source>
        <dbReference type="ARBA" id="ARBA00022670"/>
    </source>
</evidence>
<dbReference type="InterPro" id="IPR010994">
    <property type="entry name" value="RuvA_2-like"/>
</dbReference>
<evidence type="ECO:0000256" key="2">
    <source>
        <dbReference type="ARBA" id="ARBA00022723"/>
    </source>
</evidence>
<evidence type="ECO:0000313" key="8">
    <source>
        <dbReference type="Proteomes" id="UP000463961"/>
    </source>
</evidence>
<dbReference type="Proteomes" id="UP000463961">
    <property type="component" value="Chromosome"/>
</dbReference>
<evidence type="ECO:0000313" key="7">
    <source>
        <dbReference type="EMBL" id="BBU68697.1"/>
    </source>
</evidence>
<reference evidence="8" key="1">
    <citation type="submission" date="2020-01" db="EMBL/GenBank/DDBJ databases">
        <title>Phosphoaccumulans saitamaens gen. nov., sp. nov., a polyphosphate accumulating bacterium isolated from surface river water.</title>
        <authorList>
            <person name="Watanabe K."/>
            <person name="Suda W."/>
        </authorList>
    </citation>
    <scope>NUCLEOTIDE SEQUENCE [LARGE SCALE GENOMIC DNA]</scope>
    <source>
        <strain evidence="8">ICHIAU1</strain>
    </source>
</reference>
<dbReference type="NCBIfam" id="NF000642">
    <property type="entry name" value="PRK00024.1"/>
    <property type="match status" value="1"/>
</dbReference>
<dbReference type="EMBL" id="AP022345">
    <property type="protein sequence ID" value="BBU68697.1"/>
    <property type="molecule type" value="Genomic_DNA"/>
</dbReference>
<keyword evidence="8" id="KW-1185">Reference proteome</keyword>
<dbReference type="AlphaFoldDB" id="A0A679HUU0"/>
<dbReference type="Gene3D" id="3.40.140.10">
    <property type="entry name" value="Cytidine Deaminase, domain 2"/>
    <property type="match status" value="1"/>
</dbReference>
<dbReference type="PROSITE" id="PS50249">
    <property type="entry name" value="MPN"/>
    <property type="match status" value="1"/>
</dbReference>
<dbReference type="RefSeq" id="WP_162050538.1">
    <property type="nucleotide sequence ID" value="NZ_AP019011.1"/>
</dbReference>
<keyword evidence="5" id="KW-0482">Metalloprotease</keyword>
<keyword evidence="1" id="KW-0645">Protease</keyword>
<keyword evidence="4" id="KW-0862">Zinc</keyword>
<dbReference type="SUPFAM" id="SSF102712">
    <property type="entry name" value="JAB1/MPN domain"/>
    <property type="match status" value="1"/>
</dbReference>
<protein>
    <submittedName>
        <fullName evidence="7">UPF0758 protein</fullName>
    </submittedName>
</protein>
<evidence type="ECO:0000256" key="6">
    <source>
        <dbReference type="RuleBase" id="RU003797"/>
    </source>
</evidence>
<dbReference type="InterPro" id="IPR046778">
    <property type="entry name" value="UPF0758_N"/>
</dbReference>
<gene>
    <name evidence="7" type="ORF">ICHIAU1_09800</name>
</gene>
<dbReference type="InterPro" id="IPR025657">
    <property type="entry name" value="RadC_JAB"/>
</dbReference>
<dbReference type="NCBIfam" id="TIGR00608">
    <property type="entry name" value="radc"/>
    <property type="match status" value="1"/>
</dbReference>
<sequence length="226" mass="24820">MSLTDRPSNERPREKLLQRGPEFLSDSELIAILLRTGLPGQDAIALGHALIEQFGGLYGLLSAPSSALTKTLGLGPAKTAQLIAVLELARRTLREEMAQGVSLSSVDHVRRYLKLSLANQVYEVFHALWLDARNRLIASEELFRGTLTQTSVYPREIVRRAIHHNAAAVIFAHNHPSGIADPSGADEHLTEALQQALGLIDVRLLDHFIVAGLAEPYSFSEHGKLR</sequence>
<evidence type="ECO:0000256" key="5">
    <source>
        <dbReference type="ARBA" id="ARBA00023049"/>
    </source>
</evidence>
<dbReference type="GO" id="GO:0006508">
    <property type="term" value="P:proteolysis"/>
    <property type="evidence" value="ECO:0007669"/>
    <property type="project" value="UniProtKB-KW"/>
</dbReference>
<dbReference type="SUPFAM" id="SSF47781">
    <property type="entry name" value="RuvA domain 2-like"/>
    <property type="match status" value="1"/>
</dbReference>